<accession>A0A166N4G7</accession>
<name>A0A166N4G7_EXIGL</name>
<sequence>MADDGWAAMLDSAHNGVLRLFEDILPPTADNSVPSERDSTTPHSSLATSSNDFASPSHFDARTSVPQHGDTMLSSRSLLDETDYRNDNTSAPPDTVNNSTPSFVRDASSAPDPFHLPLRTPSIPDEMNSPLPQFSAHPDSEKLHGNRWIVTRESTVAHVYIHPADSVIEYPHTERNGVAHVFPITPLRDSETGQVSYTSPLGNIIYSRSDPGSARRRKSRELVPARRYVPFPILTQRVPRIPSALRNCFVSA</sequence>
<evidence type="ECO:0000256" key="1">
    <source>
        <dbReference type="SAM" id="MobiDB-lite"/>
    </source>
</evidence>
<dbReference type="AlphaFoldDB" id="A0A166N4G7"/>
<feature type="region of interest" description="Disordered" evidence="1">
    <location>
        <begin position="83"/>
        <end position="123"/>
    </location>
</feature>
<dbReference type="EMBL" id="KV426777">
    <property type="protein sequence ID" value="KZV78741.1"/>
    <property type="molecule type" value="Genomic_DNA"/>
</dbReference>
<keyword evidence="3" id="KW-1185">Reference proteome</keyword>
<feature type="compositionally biased region" description="Polar residues" evidence="1">
    <location>
        <begin position="41"/>
        <end position="54"/>
    </location>
</feature>
<gene>
    <name evidence="2" type="ORF">EXIGLDRAFT_783338</name>
</gene>
<dbReference type="Proteomes" id="UP000077266">
    <property type="component" value="Unassembled WGS sequence"/>
</dbReference>
<evidence type="ECO:0000313" key="3">
    <source>
        <dbReference type="Proteomes" id="UP000077266"/>
    </source>
</evidence>
<feature type="region of interest" description="Disordered" evidence="1">
    <location>
        <begin position="28"/>
        <end position="71"/>
    </location>
</feature>
<protein>
    <submittedName>
        <fullName evidence="2">Uncharacterized protein</fullName>
    </submittedName>
</protein>
<organism evidence="2 3">
    <name type="scientific">Exidia glandulosa HHB12029</name>
    <dbReference type="NCBI Taxonomy" id="1314781"/>
    <lineage>
        <taxon>Eukaryota</taxon>
        <taxon>Fungi</taxon>
        <taxon>Dikarya</taxon>
        <taxon>Basidiomycota</taxon>
        <taxon>Agaricomycotina</taxon>
        <taxon>Agaricomycetes</taxon>
        <taxon>Auriculariales</taxon>
        <taxon>Exidiaceae</taxon>
        <taxon>Exidia</taxon>
    </lineage>
</organism>
<feature type="compositionally biased region" description="Polar residues" evidence="1">
    <location>
        <begin position="87"/>
        <end position="102"/>
    </location>
</feature>
<proteinExistence type="predicted"/>
<evidence type="ECO:0000313" key="2">
    <source>
        <dbReference type="EMBL" id="KZV78741.1"/>
    </source>
</evidence>
<reference evidence="2 3" key="1">
    <citation type="journal article" date="2016" name="Mol. Biol. Evol.">
        <title>Comparative Genomics of Early-Diverging Mushroom-Forming Fungi Provides Insights into the Origins of Lignocellulose Decay Capabilities.</title>
        <authorList>
            <person name="Nagy L.G."/>
            <person name="Riley R."/>
            <person name="Tritt A."/>
            <person name="Adam C."/>
            <person name="Daum C."/>
            <person name="Floudas D."/>
            <person name="Sun H."/>
            <person name="Yadav J.S."/>
            <person name="Pangilinan J."/>
            <person name="Larsson K.H."/>
            <person name="Matsuura K."/>
            <person name="Barry K."/>
            <person name="Labutti K."/>
            <person name="Kuo R."/>
            <person name="Ohm R.A."/>
            <person name="Bhattacharya S.S."/>
            <person name="Shirouzu T."/>
            <person name="Yoshinaga Y."/>
            <person name="Martin F.M."/>
            <person name="Grigoriev I.V."/>
            <person name="Hibbett D.S."/>
        </authorList>
    </citation>
    <scope>NUCLEOTIDE SEQUENCE [LARGE SCALE GENOMIC DNA]</scope>
    <source>
        <strain evidence="2 3">HHB12029</strain>
    </source>
</reference>
<dbReference type="InParanoid" id="A0A166N4G7"/>